<dbReference type="InterPro" id="IPR032494">
    <property type="entry name" value="Phage_TTP_N"/>
</dbReference>
<dbReference type="EMBL" id="CP049109">
    <property type="protein sequence ID" value="QIG80109.1"/>
    <property type="molecule type" value="Genomic_DNA"/>
</dbReference>
<accession>A0A6G6Y5D5</accession>
<organism evidence="3 4">
    <name type="scientific">Stakelama tenebrarum</name>
    <dbReference type="NCBI Taxonomy" id="2711215"/>
    <lineage>
        <taxon>Bacteria</taxon>
        <taxon>Pseudomonadati</taxon>
        <taxon>Pseudomonadota</taxon>
        <taxon>Alphaproteobacteria</taxon>
        <taxon>Sphingomonadales</taxon>
        <taxon>Sphingomonadaceae</taxon>
        <taxon>Stakelama</taxon>
    </lineage>
</organism>
<feature type="domain" description="Lambda phage tail tube protein N-terminal" evidence="2">
    <location>
        <begin position="28"/>
        <end position="143"/>
    </location>
</feature>
<dbReference type="KEGG" id="spzr:G5C33_10175"/>
<gene>
    <name evidence="3" type="ORF">G5C33_10175</name>
</gene>
<dbReference type="Gene3D" id="4.10.410.40">
    <property type="match status" value="1"/>
</dbReference>
<dbReference type="RefSeq" id="WP_165327112.1">
    <property type="nucleotide sequence ID" value="NZ_CP049109.1"/>
</dbReference>
<evidence type="ECO:0000259" key="2">
    <source>
        <dbReference type="Pfam" id="PF16461"/>
    </source>
</evidence>
<proteinExistence type="predicted"/>
<dbReference type="Proteomes" id="UP000501568">
    <property type="component" value="Chromosome"/>
</dbReference>
<sequence length="150" mass="16384">MDANGNSEARIAWGNEFWLEDTPGGTLTELGEVTGIPTDSDEAEEVDVTHFKSPERRRETKAGLSTPSSGDLMINYLPGSPTEAILRQAAADRLVRAYREIIPDEAGDADWQVDGYLWVKSRGRPLEVGGVMRQTISVKFTGSRSEQAAS</sequence>
<dbReference type="Pfam" id="PF16461">
    <property type="entry name" value="Phage_TTP_12"/>
    <property type="match status" value="1"/>
</dbReference>
<dbReference type="AlphaFoldDB" id="A0A6G6Y5D5"/>
<evidence type="ECO:0000313" key="4">
    <source>
        <dbReference type="Proteomes" id="UP000501568"/>
    </source>
</evidence>
<name>A0A6G6Y5D5_9SPHN</name>
<evidence type="ECO:0000256" key="1">
    <source>
        <dbReference type="SAM" id="MobiDB-lite"/>
    </source>
</evidence>
<feature type="region of interest" description="Disordered" evidence="1">
    <location>
        <begin position="35"/>
        <end position="71"/>
    </location>
</feature>
<feature type="compositionally biased region" description="Basic and acidic residues" evidence="1">
    <location>
        <begin position="47"/>
        <end position="61"/>
    </location>
</feature>
<reference evidence="3 4" key="1">
    <citation type="submission" date="2020-02" db="EMBL/GenBank/DDBJ databases">
        <authorList>
            <person name="Zheng R.K."/>
            <person name="Sun C.M."/>
        </authorList>
    </citation>
    <scope>NUCLEOTIDE SEQUENCE [LARGE SCALE GENOMIC DNA]</scope>
    <source>
        <strain evidence="4">zrk23</strain>
    </source>
</reference>
<protein>
    <recommendedName>
        <fullName evidence="2">Lambda phage tail tube protein N-terminal domain-containing protein</fullName>
    </recommendedName>
</protein>
<keyword evidence="4" id="KW-1185">Reference proteome</keyword>
<evidence type="ECO:0000313" key="3">
    <source>
        <dbReference type="EMBL" id="QIG80109.1"/>
    </source>
</evidence>